<name>A0A2S7T644_9FLAO</name>
<keyword evidence="3" id="KW-1185">Reference proteome</keyword>
<dbReference type="EMBL" id="MQVX01000001">
    <property type="protein sequence ID" value="PQJ15393.1"/>
    <property type="molecule type" value="Genomic_DNA"/>
</dbReference>
<evidence type="ECO:0000313" key="3">
    <source>
        <dbReference type="Proteomes" id="UP000239366"/>
    </source>
</evidence>
<sequence>MKNLLWVLFLMPACIFAQEKIGNKIYKYGEIYHSIEGATLISFESANAKLMSKTLEYFSDAGANIKSLNSVFLPGTEVSEDDFTDMLKKNNIETLILVDIIDSSSAMMSRTTSTAYASINQKKEKSRSSSDSKSTTTIKGKATSTATAVSTTKNVNYITEMSLRLTIFSKKDGFNKPLGVIEGRATNGSPDTTADQIARRIMRRMVKALDEQNAF</sequence>
<protein>
    <submittedName>
        <fullName evidence="2">Uncharacterized protein</fullName>
    </submittedName>
</protein>
<feature type="region of interest" description="Disordered" evidence="1">
    <location>
        <begin position="117"/>
        <end position="144"/>
    </location>
</feature>
<organism evidence="2 3">
    <name type="scientific">Aureicoccus marinus</name>
    <dbReference type="NCBI Taxonomy" id="754435"/>
    <lineage>
        <taxon>Bacteria</taxon>
        <taxon>Pseudomonadati</taxon>
        <taxon>Bacteroidota</taxon>
        <taxon>Flavobacteriia</taxon>
        <taxon>Flavobacteriales</taxon>
        <taxon>Flavobacteriaceae</taxon>
        <taxon>Aureicoccus</taxon>
    </lineage>
</organism>
<feature type="compositionally biased region" description="Basic and acidic residues" evidence="1">
    <location>
        <begin position="121"/>
        <end position="130"/>
    </location>
</feature>
<dbReference type="AlphaFoldDB" id="A0A2S7T644"/>
<gene>
    <name evidence="2" type="ORF">BST99_06260</name>
</gene>
<accession>A0A2S7T644</accession>
<evidence type="ECO:0000256" key="1">
    <source>
        <dbReference type="SAM" id="MobiDB-lite"/>
    </source>
</evidence>
<feature type="compositionally biased region" description="Low complexity" evidence="1">
    <location>
        <begin position="131"/>
        <end position="144"/>
    </location>
</feature>
<dbReference type="OrthoDB" id="1433349at2"/>
<dbReference type="Proteomes" id="UP000239366">
    <property type="component" value="Unassembled WGS sequence"/>
</dbReference>
<comment type="caution">
    <text evidence="2">The sequence shown here is derived from an EMBL/GenBank/DDBJ whole genome shotgun (WGS) entry which is preliminary data.</text>
</comment>
<reference evidence="3" key="1">
    <citation type="submission" date="2016-11" db="EMBL/GenBank/DDBJ databases">
        <title>Trade-off between light-utilization and light-protection in marine flavobacteria.</title>
        <authorList>
            <person name="Kumagai Y."/>
            <person name="Yoshizawa S."/>
            <person name="Kogure K."/>
        </authorList>
    </citation>
    <scope>NUCLEOTIDE SEQUENCE [LARGE SCALE GENOMIC DNA]</scope>
    <source>
        <strain evidence="3">SG-18</strain>
    </source>
</reference>
<dbReference type="RefSeq" id="WP_105001044.1">
    <property type="nucleotide sequence ID" value="NZ_MQVX01000001.1"/>
</dbReference>
<proteinExistence type="predicted"/>
<evidence type="ECO:0000313" key="2">
    <source>
        <dbReference type="EMBL" id="PQJ15393.1"/>
    </source>
</evidence>